<dbReference type="InterPro" id="IPR027417">
    <property type="entry name" value="P-loop_NTPase"/>
</dbReference>
<dbReference type="PANTHER" id="PTHR12788">
    <property type="entry name" value="PROTEIN-TYROSINE SULFOTRANSFERASE 2"/>
    <property type="match status" value="1"/>
</dbReference>
<dbReference type="GO" id="GO:0008476">
    <property type="term" value="F:protein-tyrosine sulfotransferase activity"/>
    <property type="evidence" value="ECO:0007669"/>
    <property type="project" value="InterPro"/>
</dbReference>
<dbReference type="SMART" id="SM00028">
    <property type="entry name" value="TPR"/>
    <property type="match status" value="3"/>
</dbReference>
<dbReference type="RefSeq" id="WP_187479326.1">
    <property type="nucleotide sequence ID" value="NZ_CP060697.1"/>
</dbReference>
<name>A0A7G9L172_9SPHN</name>
<sequence length="669" mass="73608">MATNPLDTITASAIREMMSAASSGRLDDAVRTADAALANGGDTVALNALVGTLQCQSGNLAEGARRLRIANAARPDDPVIALNLATALLNQGEAEDALAVVPESLANADASLRLLRLRAFLAQQVGDYPASIAAYERLVEINPGDVEALNNLGNSRRSSGDFDGALDMLRRAAELDPNAPPIRFNLAGALLSAGQHKEAEAAFKSMADDFADDWRPHRELHLIYRMLGQEEAALEAIEEAVRRSPDDIQLLLPLASQRLMVLDVEGAQAAYREVIKRDPANAPANVGLAVVLDVSNRDSEFPALIDEATARSVDDSVLNFIRAYDHRRAKRYREGVEALEQVPDELEGARRAHLYGQLCEGAGEYEKAWAAFERMNEIQRELPSQPELRGESYRDLVRARTEALTPDAAARWTDVAPADGRRAPAFLVGFPRSGTTLIDTFLMGHPDVTVLEEEPSLVGAGRIFPNFDDIVEAGVDDVQRARDSYYEFVDSRDGGASPGKLVVDKNPLATNTLPLIRRLFPDARIIVALRHPCDVVLSCFATNFKLNDGMANFVRLDTTAELYDLTFAHLEKVRELLPMPMHMIKYEALVADPEAELRALVEFVGLDWHDGLVDHQKTARERGRIKTASYAQVVEPIYSRSTGRWENFREQMAPVLPVLQPWIDKFGYA</sequence>
<keyword evidence="2" id="KW-0802">TPR repeat</keyword>
<feature type="repeat" description="TPR" evidence="2">
    <location>
        <begin position="146"/>
        <end position="179"/>
    </location>
</feature>
<dbReference type="PROSITE" id="PS50005">
    <property type="entry name" value="TPR"/>
    <property type="match status" value="1"/>
</dbReference>
<dbReference type="Gene3D" id="3.40.50.300">
    <property type="entry name" value="P-loop containing nucleotide triphosphate hydrolases"/>
    <property type="match status" value="1"/>
</dbReference>
<gene>
    <name evidence="3" type="ORF">H8M03_10165</name>
</gene>
<dbReference type="Pfam" id="PF13432">
    <property type="entry name" value="TPR_16"/>
    <property type="match status" value="2"/>
</dbReference>
<dbReference type="Pfam" id="PF14559">
    <property type="entry name" value="TPR_19"/>
    <property type="match status" value="1"/>
</dbReference>
<evidence type="ECO:0000256" key="1">
    <source>
        <dbReference type="ARBA" id="ARBA00022679"/>
    </source>
</evidence>
<dbReference type="PANTHER" id="PTHR12788:SF10">
    <property type="entry name" value="PROTEIN-TYROSINE SULFOTRANSFERASE"/>
    <property type="match status" value="1"/>
</dbReference>
<dbReference type="SUPFAM" id="SSF48452">
    <property type="entry name" value="TPR-like"/>
    <property type="match status" value="1"/>
</dbReference>
<evidence type="ECO:0000313" key="4">
    <source>
        <dbReference type="Proteomes" id="UP000515861"/>
    </source>
</evidence>
<keyword evidence="1 3" id="KW-0808">Transferase</keyword>
<dbReference type="Proteomes" id="UP000515861">
    <property type="component" value="Chromosome"/>
</dbReference>
<dbReference type="Pfam" id="PF13469">
    <property type="entry name" value="Sulfotransfer_3"/>
    <property type="match status" value="1"/>
</dbReference>
<protein>
    <submittedName>
        <fullName evidence="3">Sulfotransferase</fullName>
    </submittedName>
</protein>
<reference evidence="3 4" key="1">
    <citation type="submission" date="2020-08" db="EMBL/GenBank/DDBJ databases">
        <title>Sphingomonas sp. sand1-3 16S ribosomal RNA gene Genome sequencing and assembly.</title>
        <authorList>
            <person name="Kang M."/>
        </authorList>
    </citation>
    <scope>NUCLEOTIDE SEQUENCE [LARGE SCALE GENOMIC DNA]</scope>
    <source>
        <strain evidence="4">sand1-3</strain>
    </source>
</reference>
<evidence type="ECO:0000256" key="2">
    <source>
        <dbReference type="PROSITE-ProRule" id="PRU00339"/>
    </source>
</evidence>
<evidence type="ECO:0000313" key="3">
    <source>
        <dbReference type="EMBL" id="QNM82371.1"/>
    </source>
</evidence>
<accession>A0A7G9L172</accession>
<dbReference type="InterPro" id="IPR019734">
    <property type="entry name" value="TPR_rpt"/>
</dbReference>
<dbReference type="AlphaFoldDB" id="A0A7G9L172"/>
<dbReference type="SUPFAM" id="SSF52540">
    <property type="entry name" value="P-loop containing nucleoside triphosphate hydrolases"/>
    <property type="match status" value="1"/>
</dbReference>
<dbReference type="Gene3D" id="1.25.40.10">
    <property type="entry name" value="Tetratricopeptide repeat domain"/>
    <property type="match status" value="3"/>
</dbReference>
<organism evidence="3 4">
    <name type="scientific">Sphingomonas sabuli</name>
    <dbReference type="NCBI Taxonomy" id="2764186"/>
    <lineage>
        <taxon>Bacteria</taxon>
        <taxon>Pseudomonadati</taxon>
        <taxon>Pseudomonadota</taxon>
        <taxon>Alphaproteobacteria</taxon>
        <taxon>Sphingomonadales</taxon>
        <taxon>Sphingomonadaceae</taxon>
        <taxon>Sphingomonas</taxon>
    </lineage>
</organism>
<dbReference type="PROSITE" id="PS50293">
    <property type="entry name" value="TPR_REGION"/>
    <property type="match status" value="1"/>
</dbReference>
<proteinExistence type="predicted"/>
<dbReference type="InterPro" id="IPR026634">
    <property type="entry name" value="TPST-like"/>
</dbReference>
<keyword evidence="4" id="KW-1185">Reference proteome</keyword>
<dbReference type="KEGG" id="ssau:H8M03_10165"/>
<dbReference type="InterPro" id="IPR011990">
    <property type="entry name" value="TPR-like_helical_dom_sf"/>
</dbReference>
<dbReference type="EMBL" id="CP060697">
    <property type="protein sequence ID" value="QNM82371.1"/>
    <property type="molecule type" value="Genomic_DNA"/>
</dbReference>